<organism evidence="2 3">
    <name type="scientific">Pseudoalteromonas marina</name>
    <dbReference type="NCBI Taxonomy" id="267375"/>
    <lineage>
        <taxon>Bacteria</taxon>
        <taxon>Pseudomonadati</taxon>
        <taxon>Pseudomonadota</taxon>
        <taxon>Gammaproteobacteria</taxon>
        <taxon>Alteromonadales</taxon>
        <taxon>Pseudoalteromonadaceae</taxon>
        <taxon>Pseudoalteromonas</taxon>
    </lineage>
</organism>
<dbReference type="EMBL" id="JAUYVT010000003">
    <property type="protein sequence ID" value="MDP2564047.1"/>
    <property type="molecule type" value="Genomic_DNA"/>
</dbReference>
<gene>
    <name evidence="2" type="ORF">Q8W34_05345</name>
</gene>
<keyword evidence="3" id="KW-1185">Reference proteome</keyword>
<keyword evidence="2" id="KW-0808">Transferase</keyword>
<dbReference type="CDD" id="cd03801">
    <property type="entry name" value="GT4_PimA-like"/>
    <property type="match status" value="1"/>
</dbReference>
<dbReference type="PANTHER" id="PTHR45947:SF3">
    <property type="entry name" value="SULFOQUINOVOSYL TRANSFERASE SQD2"/>
    <property type="match status" value="1"/>
</dbReference>
<reference evidence="2" key="1">
    <citation type="submission" date="2023-07" db="EMBL/GenBank/DDBJ databases">
        <title>Genome content predicts the carbon catabolic preferences of heterotrophic bacteria.</title>
        <authorList>
            <person name="Gralka M."/>
        </authorList>
    </citation>
    <scope>NUCLEOTIDE SEQUENCE</scope>
    <source>
        <strain evidence="2">4G09</strain>
    </source>
</reference>
<evidence type="ECO:0000313" key="2">
    <source>
        <dbReference type="EMBL" id="MDP2564047.1"/>
    </source>
</evidence>
<dbReference type="Gene3D" id="3.40.50.2000">
    <property type="entry name" value="Glycogen Phosphorylase B"/>
    <property type="match status" value="2"/>
</dbReference>
<dbReference type="GO" id="GO:0016757">
    <property type="term" value="F:glycosyltransferase activity"/>
    <property type="evidence" value="ECO:0007669"/>
    <property type="project" value="UniProtKB-KW"/>
</dbReference>
<proteinExistence type="predicted"/>
<sequence length="383" mass="43261">MTNKILFVSKDASWQKYRNEILTELTTRFDCEVDVITQSDIKSYISPTNKLRYHKCTNILKQLGNLNLFPYTYKFILKEKPSAVLALPNSSNITELTLALFCKLTRTKLIYWTHGYDHCQRPDSGLKKYLEKIRVAIINCCVSKGNSIITFSAPGKQYLVEQGIEGHKIFVAPNTLNTEKLLASYLPVTKQQVADFKTHYSLHNKTVYLFSGRLREGKRLNHFINALAQSKHKADIALIVVGHGEMFNQWKSMSEKANLNCHFLGEIFDEAKLAVIFKSADWFIMPGYVGLAIVHAFSAGLPVLTEKISFHSPEINYLKDGINGKMFNEFSTDQWTTFIDSEGLNDATKSMMSKEALKTVNNEASISNQLSSMAKALGVMANV</sequence>
<dbReference type="PANTHER" id="PTHR45947">
    <property type="entry name" value="SULFOQUINOVOSYL TRANSFERASE SQD2"/>
    <property type="match status" value="1"/>
</dbReference>
<feature type="domain" description="Glycosyl transferase family 1" evidence="1">
    <location>
        <begin position="203"/>
        <end position="340"/>
    </location>
</feature>
<comment type="caution">
    <text evidence="2">The sequence shown here is derived from an EMBL/GenBank/DDBJ whole genome shotgun (WGS) entry which is preliminary data.</text>
</comment>
<evidence type="ECO:0000313" key="3">
    <source>
        <dbReference type="Proteomes" id="UP001177212"/>
    </source>
</evidence>
<dbReference type="InterPro" id="IPR001296">
    <property type="entry name" value="Glyco_trans_1"/>
</dbReference>
<dbReference type="InterPro" id="IPR050194">
    <property type="entry name" value="Glycosyltransferase_grp1"/>
</dbReference>
<name>A0ABT9FB80_9GAMM</name>
<evidence type="ECO:0000259" key="1">
    <source>
        <dbReference type="Pfam" id="PF00534"/>
    </source>
</evidence>
<dbReference type="Proteomes" id="UP001177212">
    <property type="component" value="Unassembled WGS sequence"/>
</dbReference>
<accession>A0ABT9FB80</accession>
<keyword evidence="2" id="KW-0328">Glycosyltransferase</keyword>
<dbReference type="SUPFAM" id="SSF53756">
    <property type="entry name" value="UDP-Glycosyltransferase/glycogen phosphorylase"/>
    <property type="match status" value="1"/>
</dbReference>
<dbReference type="RefSeq" id="WP_305471454.1">
    <property type="nucleotide sequence ID" value="NZ_JAUYVT010000003.1"/>
</dbReference>
<dbReference type="Pfam" id="PF00534">
    <property type="entry name" value="Glycos_transf_1"/>
    <property type="match status" value="1"/>
</dbReference>
<dbReference type="EC" id="2.4.-.-" evidence="2"/>
<protein>
    <submittedName>
        <fullName evidence="2">Glycosyltransferase family 4 protein</fullName>
        <ecNumber evidence="2">2.4.-.-</ecNumber>
    </submittedName>
</protein>